<protein>
    <submittedName>
        <fullName evidence="2">Uncharacterized protein</fullName>
    </submittedName>
</protein>
<comment type="caution">
    <text evidence="2">The sequence shown here is derived from an EMBL/GenBank/DDBJ whole genome shotgun (WGS) entry which is preliminary data.</text>
</comment>
<gene>
    <name evidence="2" type="ORF">LCGC14_0267280</name>
</gene>
<accession>A0A0F9UGQ5</accession>
<dbReference type="AlphaFoldDB" id="A0A0F9UGQ5"/>
<evidence type="ECO:0000256" key="1">
    <source>
        <dbReference type="SAM" id="MobiDB-lite"/>
    </source>
</evidence>
<reference evidence="2" key="1">
    <citation type="journal article" date="2015" name="Nature">
        <title>Complex archaea that bridge the gap between prokaryotes and eukaryotes.</title>
        <authorList>
            <person name="Spang A."/>
            <person name="Saw J.H."/>
            <person name="Jorgensen S.L."/>
            <person name="Zaremba-Niedzwiedzka K."/>
            <person name="Martijn J."/>
            <person name="Lind A.E."/>
            <person name="van Eijk R."/>
            <person name="Schleper C."/>
            <person name="Guy L."/>
            <person name="Ettema T.J."/>
        </authorList>
    </citation>
    <scope>NUCLEOTIDE SEQUENCE</scope>
</reference>
<feature type="region of interest" description="Disordered" evidence="1">
    <location>
        <begin position="67"/>
        <end position="87"/>
    </location>
</feature>
<feature type="compositionally biased region" description="Basic and acidic residues" evidence="1">
    <location>
        <begin position="67"/>
        <end position="76"/>
    </location>
</feature>
<evidence type="ECO:0000313" key="2">
    <source>
        <dbReference type="EMBL" id="KKN86552.1"/>
    </source>
</evidence>
<sequence length="87" mass="10292">MIKNSNNEVDIKTLEEILGQLQEMTLLRSLNDQQYSPALVTIIKTRYDQNVVIEEELRKWAAMSPKERYPYPDRYDSSNPIDEEDEE</sequence>
<name>A0A0F9UGQ5_9ZZZZ</name>
<proteinExistence type="predicted"/>
<organism evidence="2">
    <name type="scientific">marine sediment metagenome</name>
    <dbReference type="NCBI Taxonomy" id="412755"/>
    <lineage>
        <taxon>unclassified sequences</taxon>
        <taxon>metagenomes</taxon>
        <taxon>ecological metagenomes</taxon>
    </lineage>
</organism>
<dbReference type="EMBL" id="LAZR01000146">
    <property type="protein sequence ID" value="KKN86552.1"/>
    <property type="molecule type" value="Genomic_DNA"/>
</dbReference>